<comment type="caution">
    <text evidence="2">The sequence shown here is derived from an EMBL/GenBank/DDBJ whole genome shotgun (WGS) entry which is preliminary data.</text>
</comment>
<evidence type="ECO:0000256" key="1">
    <source>
        <dbReference type="SAM" id="MobiDB-lite"/>
    </source>
</evidence>
<dbReference type="Proteomes" id="UP001470230">
    <property type="component" value="Unassembled WGS sequence"/>
</dbReference>
<proteinExistence type="predicted"/>
<feature type="compositionally biased region" description="Pro residues" evidence="1">
    <location>
        <begin position="684"/>
        <end position="698"/>
    </location>
</feature>
<sequence>MSFSFKTWPFPSSSRTSHILICSQYGLIAHASNNNLAIYVEEYGHSTPLVMWSPFEHNITALAWYDASRTIYNTVPVLVLASESGKFEVFDCRSRRSIFISRVNSNIQPMNDSLFSFQYPTPVAIQQNIANARRESDYITTIKWSQFSPSCFFVGTKNGRLIRFDIIIGQIVNCKVVWELFFDFQIDHICIEPQFGEICAVASESGSVATINNINKFDVGKAPEASPYVVSLSNKTDFIHEIKFYPTSTEFLILVTTSNSLLYSIHENCTAPLLPLPGIRKFYNIHDSRNIALIVRDNSVELWEFLSNQNKRLAEAKMTTLTKIGTQREILVSDMMGDKLVMITSQMWLTTLEVKFSSKLFITRRVKLLDAKPMSFSFANESIAIATAIGNVLVTATSNPNFVAQMTYKAPLTNFLNQGDPLNLQKQSQDEQEEQNESLKEQDKQISNQKEENASTKSNEKDDKPNEQDIKDEIKSPIKSKPTKQVTFLDQNNQIINNQKDNTKKVPTFLSSNPSTNQIALTESASAPILKLSESDNSSSSSMLSSLKQNKRMRRSIFNSCASSSSFFLDALDENIPQNEEILDKSIVMNNPNTKINANTVSPLNPHNDNQTNSSINSNHMTIVSRPFQNPPASVVNANLGKKRRVSSITTDALKNSTILSRVMNEGMKNMSKEASALNVTPAAPNPTPAPHPRPIPSMPTSIPKIPKESPQSEPRPRQQLQSQNIQSLPKFSAPMESIPKFSTQVQPNELQKNRVQQVSTKVISKYKFGNNCSIMWNYQIAKNTKIEHIEWIASTRVIIYNLSTKCTETNEKVVREDSELNLDNTFGSSHLLPRYSGASFIYLIDFKYHRVTRLFDKPGINISDITFSANKQYFFVTINGFMVVLFQNKQNPKKIHSFQFESNVFVAFIAYYLIFVDANGNIHRNRFELGQSFELKMTKSQIKLKKEYGQITCIIGKKSNIYMGTTTGYVLNVDSNTLHISEVLLIKSSIVSIKPGSLDSTLIKDAKGNMITLTSDGESFTLPVGIKTAILTSPTTLLVRRKKKSFIEVYQTIGQYVPSYPKAAARCPMMMPPNRWFRSLMNEDPIDQAVLLNYGLSYLAGIANSKRSPKFTYEQVYHLRNLIMDTPQLWKTAYSLSLFLRDFEIAQTIIVSNSTPNANEQDWAINIMKCASFVEDDKLKETRVDAILFAGTNLIKNHYISDGVDILIAAGLWVDAVKMLARLGMVQEAAKITRVYCDNSTLDVLNEVTMQMFKQPNNICYALTMLCEKGLEKQTIQELENLGQFEAAKVLAKVLNEMQ</sequence>
<dbReference type="SUPFAM" id="SSF50978">
    <property type="entry name" value="WD40 repeat-like"/>
    <property type="match status" value="1"/>
</dbReference>
<reference evidence="2 3" key="1">
    <citation type="submission" date="2024-04" db="EMBL/GenBank/DDBJ databases">
        <title>Tritrichomonas musculus Genome.</title>
        <authorList>
            <person name="Alves-Ferreira E."/>
            <person name="Grigg M."/>
            <person name="Lorenzi H."/>
            <person name="Galac M."/>
        </authorList>
    </citation>
    <scope>NUCLEOTIDE SEQUENCE [LARGE SCALE GENOMIC DNA]</scope>
    <source>
        <strain evidence="2 3">EAF2021</strain>
    </source>
</reference>
<gene>
    <name evidence="2" type="ORF">M9Y10_033423</name>
</gene>
<dbReference type="InterPro" id="IPR015943">
    <property type="entry name" value="WD40/YVTN_repeat-like_dom_sf"/>
</dbReference>
<keyword evidence="3" id="KW-1185">Reference proteome</keyword>
<dbReference type="EMBL" id="JAPFFF010000005">
    <property type="protein sequence ID" value="KAK8888689.1"/>
    <property type="molecule type" value="Genomic_DNA"/>
</dbReference>
<feature type="region of interest" description="Disordered" evidence="1">
    <location>
        <begin position="419"/>
        <end position="506"/>
    </location>
</feature>
<dbReference type="SUPFAM" id="SSF69322">
    <property type="entry name" value="Tricorn protease domain 2"/>
    <property type="match status" value="1"/>
</dbReference>
<evidence type="ECO:0000313" key="3">
    <source>
        <dbReference type="Proteomes" id="UP001470230"/>
    </source>
</evidence>
<accession>A0ABR2KC27</accession>
<feature type="region of interest" description="Disordered" evidence="1">
    <location>
        <begin position="679"/>
        <end position="724"/>
    </location>
</feature>
<evidence type="ECO:0000313" key="2">
    <source>
        <dbReference type="EMBL" id="KAK8888689.1"/>
    </source>
</evidence>
<dbReference type="Gene3D" id="2.130.10.10">
    <property type="entry name" value="YVTN repeat-like/Quinoprotein amine dehydrogenase"/>
    <property type="match status" value="1"/>
</dbReference>
<feature type="compositionally biased region" description="Basic and acidic residues" evidence="1">
    <location>
        <begin position="437"/>
        <end position="476"/>
    </location>
</feature>
<dbReference type="InterPro" id="IPR036322">
    <property type="entry name" value="WD40_repeat_dom_sf"/>
</dbReference>
<organism evidence="2 3">
    <name type="scientific">Tritrichomonas musculus</name>
    <dbReference type="NCBI Taxonomy" id="1915356"/>
    <lineage>
        <taxon>Eukaryota</taxon>
        <taxon>Metamonada</taxon>
        <taxon>Parabasalia</taxon>
        <taxon>Tritrichomonadida</taxon>
        <taxon>Tritrichomonadidae</taxon>
        <taxon>Tritrichomonas</taxon>
    </lineage>
</organism>
<feature type="compositionally biased region" description="Low complexity" evidence="1">
    <location>
        <begin position="490"/>
        <end position="500"/>
    </location>
</feature>
<name>A0ABR2KC27_9EUKA</name>
<protein>
    <submittedName>
        <fullName evidence="2">Uncharacterized protein</fullName>
    </submittedName>
</protein>